<evidence type="ECO:0000313" key="5">
    <source>
        <dbReference type="EMBL" id="MQX53535.1"/>
    </source>
</evidence>
<dbReference type="AlphaFoldDB" id="A0A6N7LWS3"/>
<dbReference type="SUPFAM" id="SSF52172">
    <property type="entry name" value="CheY-like"/>
    <property type="match status" value="1"/>
</dbReference>
<name>A0A6N7LWS3_9GAMM</name>
<evidence type="ECO:0000256" key="2">
    <source>
        <dbReference type="PROSITE-ProRule" id="PRU00169"/>
    </source>
</evidence>
<keyword evidence="6" id="KW-1185">Reference proteome</keyword>
<dbReference type="InterPro" id="IPR051015">
    <property type="entry name" value="EvgA-like"/>
</dbReference>
<sequence>MHILVVDDHQLFLDGIRHLLEKLEPGTTITEANTVESALDALDQSSQFDLALIDLCMPGMDGLALLQSMNNRRIRLPVVIVSGEEELAKIKAAMDMGALGFIPKRYSSQQMRSALSQVLEGDIYLPEHLESQLDRLASRREPRTAEHNPAVKESGITRRQYEVLKLLAQGLSNKQIANTLFLTEHTVKSHVSALFVLLSANNRTACVQNAERRGLLSN</sequence>
<feature type="modified residue" description="4-aspartylphosphate" evidence="2">
    <location>
        <position position="54"/>
    </location>
</feature>
<protein>
    <submittedName>
        <fullName evidence="5">Response regulator</fullName>
    </submittedName>
</protein>
<evidence type="ECO:0000259" key="3">
    <source>
        <dbReference type="PROSITE" id="PS50043"/>
    </source>
</evidence>
<dbReference type="Gene3D" id="3.40.50.2300">
    <property type="match status" value="1"/>
</dbReference>
<dbReference type="GO" id="GO:0006355">
    <property type="term" value="P:regulation of DNA-templated transcription"/>
    <property type="evidence" value="ECO:0007669"/>
    <property type="project" value="InterPro"/>
</dbReference>
<accession>A0A6N7LWS3</accession>
<dbReference type="InterPro" id="IPR058245">
    <property type="entry name" value="NreC/VraR/RcsB-like_REC"/>
</dbReference>
<gene>
    <name evidence="5" type="ORF">GFN93_09765</name>
</gene>
<dbReference type="PRINTS" id="PR00038">
    <property type="entry name" value="HTHLUXR"/>
</dbReference>
<dbReference type="Proteomes" id="UP000469421">
    <property type="component" value="Unassembled WGS sequence"/>
</dbReference>
<dbReference type="SMART" id="SM00421">
    <property type="entry name" value="HTH_LUXR"/>
    <property type="match status" value="1"/>
</dbReference>
<keyword evidence="1 2" id="KW-0597">Phosphoprotein</keyword>
<dbReference type="Pfam" id="PF00196">
    <property type="entry name" value="GerE"/>
    <property type="match status" value="1"/>
</dbReference>
<evidence type="ECO:0000259" key="4">
    <source>
        <dbReference type="PROSITE" id="PS50110"/>
    </source>
</evidence>
<dbReference type="InterPro" id="IPR011006">
    <property type="entry name" value="CheY-like_superfamily"/>
</dbReference>
<proteinExistence type="predicted"/>
<dbReference type="InterPro" id="IPR000792">
    <property type="entry name" value="Tscrpt_reg_LuxR_C"/>
</dbReference>
<dbReference type="RefSeq" id="WP_153501937.1">
    <property type="nucleotide sequence ID" value="NZ_WIRE01000001.1"/>
</dbReference>
<comment type="caution">
    <text evidence="5">The sequence shown here is derived from an EMBL/GenBank/DDBJ whole genome shotgun (WGS) entry which is preliminary data.</text>
</comment>
<dbReference type="InterPro" id="IPR001789">
    <property type="entry name" value="Sig_transdc_resp-reg_receiver"/>
</dbReference>
<dbReference type="Pfam" id="PF00072">
    <property type="entry name" value="Response_reg"/>
    <property type="match status" value="1"/>
</dbReference>
<dbReference type="PROSITE" id="PS50110">
    <property type="entry name" value="RESPONSE_REGULATORY"/>
    <property type="match status" value="1"/>
</dbReference>
<evidence type="ECO:0000313" key="6">
    <source>
        <dbReference type="Proteomes" id="UP000469421"/>
    </source>
</evidence>
<dbReference type="SMART" id="SM00448">
    <property type="entry name" value="REC"/>
    <property type="match status" value="1"/>
</dbReference>
<dbReference type="CDD" id="cd06170">
    <property type="entry name" value="LuxR_C_like"/>
    <property type="match status" value="1"/>
</dbReference>
<dbReference type="Gene3D" id="1.10.10.10">
    <property type="entry name" value="Winged helix-like DNA-binding domain superfamily/Winged helix DNA-binding domain"/>
    <property type="match status" value="1"/>
</dbReference>
<feature type="domain" description="HTH luxR-type" evidence="3">
    <location>
        <begin position="149"/>
        <end position="214"/>
    </location>
</feature>
<feature type="domain" description="Response regulatory" evidence="4">
    <location>
        <begin position="2"/>
        <end position="119"/>
    </location>
</feature>
<organism evidence="5 6">
    <name type="scientific">Alcanivorax sediminis</name>
    <dbReference type="NCBI Taxonomy" id="2663008"/>
    <lineage>
        <taxon>Bacteria</taxon>
        <taxon>Pseudomonadati</taxon>
        <taxon>Pseudomonadota</taxon>
        <taxon>Gammaproteobacteria</taxon>
        <taxon>Oceanospirillales</taxon>
        <taxon>Alcanivoracaceae</taxon>
        <taxon>Alcanivorax</taxon>
    </lineage>
</organism>
<dbReference type="CDD" id="cd17535">
    <property type="entry name" value="REC_NarL-like"/>
    <property type="match status" value="1"/>
</dbReference>
<dbReference type="GO" id="GO:0000160">
    <property type="term" value="P:phosphorelay signal transduction system"/>
    <property type="evidence" value="ECO:0007669"/>
    <property type="project" value="InterPro"/>
</dbReference>
<evidence type="ECO:0000256" key="1">
    <source>
        <dbReference type="ARBA" id="ARBA00022553"/>
    </source>
</evidence>
<reference evidence="5 6" key="1">
    <citation type="submission" date="2019-10" db="EMBL/GenBank/DDBJ databases">
        <title>Alcanivorax sp.PA15-N-34 draft genome sequence.</title>
        <authorList>
            <person name="Liao X."/>
            <person name="Shao Z."/>
        </authorList>
    </citation>
    <scope>NUCLEOTIDE SEQUENCE [LARGE SCALE GENOMIC DNA]</scope>
    <source>
        <strain evidence="5 6">PA15-N-34</strain>
    </source>
</reference>
<dbReference type="InterPro" id="IPR036388">
    <property type="entry name" value="WH-like_DNA-bd_sf"/>
</dbReference>
<dbReference type="PANTHER" id="PTHR45566">
    <property type="entry name" value="HTH-TYPE TRANSCRIPTIONAL REGULATOR YHJB-RELATED"/>
    <property type="match status" value="1"/>
</dbReference>
<dbReference type="PROSITE" id="PS50043">
    <property type="entry name" value="HTH_LUXR_2"/>
    <property type="match status" value="1"/>
</dbReference>
<dbReference type="PANTHER" id="PTHR45566:SF2">
    <property type="entry name" value="NARL SUBFAMILY"/>
    <property type="match status" value="1"/>
</dbReference>
<dbReference type="EMBL" id="WIRE01000001">
    <property type="protein sequence ID" value="MQX53535.1"/>
    <property type="molecule type" value="Genomic_DNA"/>
</dbReference>